<name>A0A316HSE8_9SPHI</name>
<feature type="domain" description="Transposase InsH N-terminal" evidence="2">
    <location>
        <begin position="17"/>
        <end position="111"/>
    </location>
</feature>
<evidence type="ECO:0000259" key="3">
    <source>
        <dbReference type="Pfam" id="PF13751"/>
    </source>
</evidence>
<comment type="caution">
    <text evidence="4">The sequence shown here is derived from an EMBL/GenBank/DDBJ whole genome shotgun (WGS) entry which is preliminary data.</text>
</comment>
<feature type="compositionally biased region" description="Basic and acidic residues" evidence="1">
    <location>
        <begin position="190"/>
        <end position="199"/>
    </location>
</feature>
<dbReference type="PANTHER" id="PTHR33408:SF4">
    <property type="entry name" value="TRANSPOSASE DDE DOMAIN-CONTAINING PROTEIN"/>
    <property type="match status" value="1"/>
</dbReference>
<dbReference type="InterPro" id="IPR008490">
    <property type="entry name" value="Transposase_InsH_N"/>
</dbReference>
<protein>
    <submittedName>
        <fullName evidence="4">Transposase</fullName>
    </submittedName>
</protein>
<evidence type="ECO:0000259" key="2">
    <source>
        <dbReference type="Pfam" id="PF05598"/>
    </source>
</evidence>
<dbReference type="InterPro" id="IPR025668">
    <property type="entry name" value="Tnp_DDE_dom"/>
</dbReference>
<dbReference type="PANTHER" id="PTHR33408">
    <property type="entry name" value="TRANSPOSASE"/>
    <property type="match status" value="1"/>
</dbReference>
<dbReference type="InterPro" id="IPR047629">
    <property type="entry name" value="IS1182_transpos"/>
</dbReference>
<dbReference type="RefSeq" id="WP_109608367.1">
    <property type="nucleotide sequence ID" value="NZ_QGHA01000004.1"/>
</dbReference>
<dbReference type="Proteomes" id="UP000245678">
    <property type="component" value="Unassembled WGS sequence"/>
</dbReference>
<dbReference type="NCBIfam" id="NF033551">
    <property type="entry name" value="transpos_IS1182"/>
    <property type="match status" value="1"/>
</dbReference>
<feature type="region of interest" description="Disordered" evidence="1">
    <location>
        <begin position="243"/>
        <end position="262"/>
    </location>
</feature>
<feature type="region of interest" description="Disordered" evidence="1">
    <location>
        <begin position="170"/>
        <end position="199"/>
    </location>
</feature>
<dbReference type="Pfam" id="PF13751">
    <property type="entry name" value="DDE_Tnp_1_6"/>
    <property type="match status" value="1"/>
</dbReference>
<evidence type="ECO:0000313" key="4">
    <source>
        <dbReference type="EMBL" id="PWK77872.1"/>
    </source>
</evidence>
<proteinExistence type="predicted"/>
<evidence type="ECO:0000313" key="5">
    <source>
        <dbReference type="Proteomes" id="UP000245678"/>
    </source>
</evidence>
<gene>
    <name evidence="4" type="ORF">LX99_02757</name>
</gene>
<dbReference type="AlphaFoldDB" id="A0A316HSE8"/>
<evidence type="ECO:0000256" key="1">
    <source>
        <dbReference type="SAM" id="MobiDB-lite"/>
    </source>
</evidence>
<dbReference type="Pfam" id="PF05598">
    <property type="entry name" value="DUF772"/>
    <property type="match status" value="1"/>
</dbReference>
<accession>A0A316HSE8</accession>
<sequence>MQGKKLRQEKLFITYQLSNSVPLDNIYRRLNDLLDLNFLYKATAKYYGSVGPKSIDPVVFMKLMIVGYLENLNSDRRIIGVSAMRMDIRYFIGYDIDEELPWHSTLSRTRQLYSQDIFTDLFKQVLKQCVDMGMISGRRQAVDGFFIKANASLDSMVEKEIMAEAETYSRELASNEEDDSTNDNGNGKGIRVEDRDREPIKKVNPKKHFTQVVSGEGATERTGIDISPSPLSIATRNELIDKGLKPKINPSNKTHYNPHDPDAKISVKPGKATALNYLGQVCVDTATHVITHVQVFTAEKHDSQCLAAVLRHVKGNLNENGLALQEIIADTGYSSGDALKALETQKITGYIPNRTQFNYQREGFTYHPEGDYYQCEKGVQLKYNGVYLTGGYWMKDYTVIRKACDGCTLQPDCSAYAEKRTLIRETIDKPYYDRMHVRLQTRKACALKKLRQSTVEPVIGTLVNYNGIKRVNTKGLQAANKCLTMSAVAYNLKKMLKHKPRLIQDNIQTLKKRLKQDIMLWFSRYQLNKQYHLHILSVALF</sequence>
<keyword evidence="5" id="KW-1185">Reference proteome</keyword>
<dbReference type="EMBL" id="QGHA01000004">
    <property type="protein sequence ID" value="PWK77872.1"/>
    <property type="molecule type" value="Genomic_DNA"/>
</dbReference>
<reference evidence="4 5" key="1">
    <citation type="submission" date="2018-05" db="EMBL/GenBank/DDBJ databases">
        <title>Genomic Encyclopedia of Archaeal and Bacterial Type Strains, Phase II (KMG-II): from individual species to whole genera.</title>
        <authorList>
            <person name="Goeker M."/>
        </authorList>
    </citation>
    <scope>NUCLEOTIDE SEQUENCE [LARGE SCALE GENOMIC DNA]</scope>
    <source>
        <strain evidence="4 5">DSM 19975</strain>
    </source>
</reference>
<organism evidence="4 5">
    <name type="scientific">Mucilaginibacter oryzae</name>
    <dbReference type="NCBI Taxonomy" id="468058"/>
    <lineage>
        <taxon>Bacteria</taxon>
        <taxon>Pseudomonadati</taxon>
        <taxon>Bacteroidota</taxon>
        <taxon>Sphingobacteriia</taxon>
        <taxon>Sphingobacteriales</taxon>
        <taxon>Sphingobacteriaceae</taxon>
        <taxon>Mucilaginibacter</taxon>
    </lineage>
</organism>
<feature type="domain" description="Transposase DDE" evidence="3">
    <location>
        <begin position="398"/>
        <end position="496"/>
    </location>
</feature>